<dbReference type="EMBL" id="CP016250">
    <property type="protein sequence ID" value="ANQ09553.1"/>
    <property type="molecule type" value="Genomic_DNA"/>
</dbReference>
<protein>
    <submittedName>
        <fullName evidence="2">Uncharacterized protein</fullName>
    </submittedName>
</protein>
<feature type="region of interest" description="Disordered" evidence="1">
    <location>
        <begin position="255"/>
        <end position="292"/>
    </location>
</feature>
<name>A0A1B1E3H2_9APIC</name>
<dbReference type="GeneID" id="30911325"/>
<feature type="region of interest" description="Disordered" evidence="1">
    <location>
        <begin position="491"/>
        <end position="568"/>
    </location>
</feature>
<evidence type="ECO:0000313" key="2">
    <source>
        <dbReference type="EMBL" id="ANQ09553.1"/>
    </source>
</evidence>
<feature type="compositionally biased region" description="Polar residues" evidence="1">
    <location>
        <begin position="603"/>
        <end position="615"/>
    </location>
</feature>
<dbReference type="OrthoDB" id="386594at2759"/>
<dbReference type="Proteomes" id="UP000092716">
    <property type="component" value="Chromosome 12"/>
</dbReference>
<reference evidence="3" key="1">
    <citation type="submission" date="2016-06" db="EMBL/GenBank/DDBJ databases">
        <title>First high quality genome sequence of Plasmodium coatneyi using continuous long reads from single molecule, real-time sequencing.</title>
        <authorList>
            <person name="Chien J.-T."/>
            <person name="Pakala S.B."/>
            <person name="Geraldo J.A."/>
            <person name="Lapp S.A."/>
            <person name="Barnwell J.W."/>
            <person name="Kissinger J.C."/>
            <person name="Galinski M.R."/>
            <person name="Humphrey J.C."/>
        </authorList>
    </citation>
    <scope>NUCLEOTIDE SEQUENCE [LARGE SCALE GENOMIC DNA]</scope>
    <source>
        <strain evidence="3">Hackeri</strain>
    </source>
</reference>
<proteinExistence type="predicted"/>
<keyword evidence="3" id="KW-1185">Reference proteome</keyword>
<dbReference type="KEGG" id="pcot:PCOAH_00045940"/>
<organism evidence="2 3">
    <name type="scientific">Plasmodium coatneyi</name>
    <dbReference type="NCBI Taxonomy" id="208452"/>
    <lineage>
        <taxon>Eukaryota</taxon>
        <taxon>Sar</taxon>
        <taxon>Alveolata</taxon>
        <taxon>Apicomplexa</taxon>
        <taxon>Aconoidasida</taxon>
        <taxon>Haemosporida</taxon>
        <taxon>Plasmodiidae</taxon>
        <taxon>Plasmodium</taxon>
    </lineage>
</organism>
<gene>
    <name evidence="2" type="ORF">PCOAH_00045940</name>
</gene>
<accession>A0A1B1E3H2</accession>
<dbReference type="AlphaFoldDB" id="A0A1B1E3H2"/>
<sequence>MDNLFTININPDENVRLNINREKDLYGIFGGDGEGLTVAPDEEYNENNNIHCTVEENEVITLQMDQISTSDSFDMLDELNESQINDYENIRKKIRAHILTSFQKDNILIETPEHLEADSSKEQNLEENEKKLLKLRKDKIYLIVSSASQERNKRSKQNEANSRYYYDPNMVGEDVSADYDNFVDVLLGRMAPQRGDSPPLEGVVAANEEGEENGAIEVDGEDAPIEVDGEVAPIEVDGEDAPFEVGEENAVTDAGVENTGTDSIDQGGTAEMEEETVQEEEPPPEDIEGEEGGTPKWAMDEGAEICEEGSVQMGEEICPDDSMSNHVVDDFREKIKNWLVKFPDMNSENLFFHFYFQSELYKEKKYICQNCGSSDCDREFTFRHVCKNTFCFLCYKRVNGPMCHNTKTQYVAFKANAKMLINELKNIQYPYKSMSCLNCFSNDHLKCGRPPYVYAKHSQNVRREYSSKLNPSYFVYLRNPKNVWFLHEPKTNERKGNSDANNNALTNVQNQSPQSNSSGGNVGGNQLNNRRDGDNSQVAPKQERVVGAPHNRHKDASNHSSNNNVYMVGNKYSYDSSKRNVALTKYSFQDNAQRNRQKRNYDTYDTGSQNNFYSNNKRHKNDAHQSSSYYDYKNKQQLSSNKHANISDFYPQGGKYGSGNRSIDPYSSVNYNNNRYVHDSSMGNYYINHGRGQDNRNNVSNNPSSYYNIRNETNHATKGYTSGQIYNTRPGVYKSSTTASGQFSNPRGSSAMKPNVNLLVNKNNSNSVYRSHPNNQHTYDIPKHNLGTGNYGSYSGHNSNVTLHKHNHHSANGPANNRGGNPLYKNAYTNVYPGRGGYQNYR</sequence>
<evidence type="ECO:0000313" key="3">
    <source>
        <dbReference type="Proteomes" id="UP000092716"/>
    </source>
</evidence>
<dbReference type="VEuPathDB" id="PlasmoDB:PCOAH_00045940"/>
<feature type="region of interest" description="Disordered" evidence="1">
    <location>
        <begin position="587"/>
        <end position="624"/>
    </location>
</feature>
<feature type="compositionally biased region" description="Low complexity" evidence="1">
    <location>
        <begin position="507"/>
        <end position="528"/>
    </location>
</feature>
<feature type="compositionally biased region" description="Acidic residues" evidence="1">
    <location>
        <begin position="271"/>
        <end position="291"/>
    </location>
</feature>
<evidence type="ECO:0000256" key="1">
    <source>
        <dbReference type="SAM" id="MobiDB-lite"/>
    </source>
</evidence>
<dbReference type="RefSeq" id="XP_019916248.1">
    <property type="nucleotide sequence ID" value="XM_020061378.1"/>
</dbReference>